<organism evidence="3 4">
    <name type="scientific">Helcobacillus massiliensis</name>
    <dbReference type="NCBI Taxonomy" id="521392"/>
    <lineage>
        <taxon>Bacteria</taxon>
        <taxon>Bacillati</taxon>
        <taxon>Actinomycetota</taxon>
        <taxon>Actinomycetes</taxon>
        <taxon>Micrococcales</taxon>
        <taxon>Dermabacteraceae</taxon>
        <taxon>Helcobacillus</taxon>
    </lineage>
</organism>
<keyword evidence="2" id="KW-1133">Transmembrane helix</keyword>
<keyword evidence="2" id="KW-0812">Transmembrane</keyword>
<evidence type="ECO:0000313" key="3">
    <source>
        <dbReference type="EMBL" id="MBB3022480.1"/>
    </source>
</evidence>
<reference evidence="3 4" key="1">
    <citation type="submission" date="2020-08" db="EMBL/GenBank/DDBJ databases">
        <title>Sequencing the genomes of 1000 actinobacteria strains.</title>
        <authorList>
            <person name="Klenk H.-P."/>
        </authorList>
    </citation>
    <scope>NUCLEOTIDE SEQUENCE [LARGE SCALE GENOMIC DNA]</scope>
    <source>
        <strain evidence="3 4">DSM 23040</strain>
    </source>
</reference>
<proteinExistence type="predicted"/>
<evidence type="ECO:0008006" key="5">
    <source>
        <dbReference type="Google" id="ProtNLM"/>
    </source>
</evidence>
<dbReference type="Pfam" id="PF13829">
    <property type="entry name" value="DUF4191"/>
    <property type="match status" value="1"/>
</dbReference>
<keyword evidence="2" id="KW-0472">Membrane</keyword>
<sequence>MAKKKTRGGSAAASPSPDTAPGKKPGRMKQIFEAYKQTQREDPSTLPWMLGALIGCIVLFSLLLWLILDAPIYGAFIGLAFGLIAALFILGRRAERAAYAKIEGQQGAELAAMQSIRRGWNVERDPAALEPRGHTMLFRASGRPGIALVVSGSNGPARKLMGKEVSRMERLFPNVPVHGIHVGRGEDEIPLPKLATYMQRMKPTLTKHEAGEVSRRLQAMPNPIRQAVPKGVDPMRARPNRRAMRGR</sequence>
<feature type="region of interest" description="Disordered" evidence="1">
    <location>
        <begin position="1"/>
        <end position="25"/>
    </location>
</feature>
<dbReference type="InterPro" id="IPR025445">
    <property type="entry name" value="DUF4191"/>
</dbReference>
<comment type="caution">
    <text evidence="3">The sequence shown here is derived from an EMBL/GenBank/DDBJ whole genome shotgun (WGS) entry which is preliminary data.</text>
</comment>
<accession>A0A839QUM5</accession>
<dbReference type="Proteomes" id="UP000568050">
    <property type="component" value="Unassembled WGS sequence"/>
</dbReference>
<evidence type="ECO:0000256" key="1">
    <source>
        <dbReference type="SAM" id="MobiDB-lite"/>
    </source>
</evidence>
<feature type="transmembrane region" description="Helical" evidence="2">
    <location>
        <begin position="72"/>
        <end position="91"/>
    </location>
</feature>
<keyword evidence="4" id="KW-1185">Reference proteome</keyword>
<gene>
    <name evidence="3" type="ORF">FHX50_000728</name>
</gene>
<dbReference type="EMBL" id="JACHWP010000001">
    <property type="protein sequence ID" value="MBB3022480.1"/>
    <property type="molecule type" value="Genomic_DNA"/>
</dbReference>
<protein>
    <recommendedName>
        <fullName evidence="5">DUF4191 family protein</fullName>
    </recommendedName>
</protein>
<dbReference type="AlphaFoldDB" id="A0A839QUM5"/>
<feature type="transmembrane region" description="Helical" evidence="2">
    <location>
        <begin position="46"/>
        <end position="66"/>
    </location>
</feature>
<evidence type="ECO:0000313" key="4">
    <source>
        <dbReference type="Proteomes" id="UP000568050"/>
    </source>
</evidence>
<feature type="compositionally biased region" description="Low complexity" evidence="1">
    <location>
        <begin position="8"/>
        <end position="22"/>
    </location>
</feature>
<dbReference type="RefSeq" id="WP_183374567.1">
    <property type="nucleotide sequence ID" value="NZ_CBCSFZ010000031.1"/>
</dbReference>
<name>A0A839QUM5_9MICO</name>
<evidence type="ECO:0000256" key="2">
    <source>
        <dbReference type="SAM" id="Phobius"/>
    </source>
</evidence>